<evidence type="ECO:0000259" key="2">
    <source>
        <dbReference type="Pfam" id="PF00294"/>
    </source>
</evidence>
<reference evidence="3 4" key="1">
    <citation type="journal article" date="2015" name="Nature">
        <title>rRNA introns, odd ribosomes, and small enigmatic genomes across a large radiation of phyla.</title>
        <authorList>
            <person name="Brown C.T."/>
            <person name="Hug L.A."/>
            <person name="Thomas B.C."/>
            <person name="Sharon I."/>
            <person name="Castelle C.J."/>
            <person name="Singh A."/>
            <person name="Wilkins M.J."/>
            <person name="Williams K.H."/>
            <person name="Banfield J.F."/>
        </authorList>
    </citation>
    <scope>NUCLEOTIDE SEQUENCE [LARGE SCALE GENOMIC DNA]</scope>
</reference>
<accession>A0A0G0UZ53</accession>
<dbReference type="Proteomes" id="UP000034961">
    <property type="component" value="Unassembled WGS sequence"/>
</dbReference>
<evidence type="ECO:0000313" key="3">
    <source>
        <dbReference type="EMBL" id="KKR93923.1"/>
    </source>
</evidence>
<dbReference type="Gene3D" id="3.40.1190.20">
    <property type="match status" value="1"/>
</dbReference>
<dbReference type="InterPro" id="IPR011611">
    <property type="entry name" value="PfkB_dom"/>
</dbReference>
<evidence type="ECO:0000313" key="4">
    <source>
        <dbReference type="Proteomes" id="UP000034961"/>
    </source>
</evidence>
<dbReference type="PANTHER" id="PTHR21381:SF3">
    <property type="entry name" value="SGC REGION PROTEIN SGCQ-RELATED"/>
    <property type="match status" value="1"/>
</dbReference>
<dbReference type="NCBIfam" id="TIGR00259">
    <property type="entry name" value="thylakoid_BtpA"/>
    <property type="match status" value="1"/>
</dbReference>
<comment type="caution">
    <text evidence="3">The sequence shown here is derived from an EMBL/GenBank/DDBJ whole genome shotgun (WGS) entry which is preliminary data.</text>
</comment>
<dbReference type="AlphaFoldDB" id="A0A0G0UZ53"/>
<feature type="domain" description="Carbohydrate kinase PfkB" evidence="2">
    <location>
        <begin position="340"/>
        <end position="507"/>
    </location>
</feature>
<name>A0A0G0UZ53_9BACT</name>
<proteinExistence type="inferred from homology"/>
<dbReference type="PANTHER" id="PTHR21381">
    <property type="entry name" value="ZGC:162297"/>
    <property type="match status" value="1"/>
</dbReference>
<dbReference type="InterPro" id="IPR029056">
    <property type="entry name" value="Ribokinase-like"/>
</dbReference>
<comment type="similarity">
    <text evidence="1">Belongs to the BtpA family.</text>
</comment>
<evidence type="ECO:0000256" key="1">
    <source>
        <dbReference type="ARBA" id="ARBA00006007"/>
    </source>
</evidence>
<dbReference type="EMBL" id="LCAN01000017">
    <property type="protein sequence ID" value="KKR93923.1"/>
    <property type="molecule type" value="Genomic_DNA"/>
</dbReference>
<dbReference type="Pfam" id="PF03437">
    <property type="entry name" value="BtpA"/>
    <property type="match status" value="1"/>
</dbReference>
<dbReference type="InterPro" id="IPR011060">
    <property type="entry name" value="RibuloseP-bd_barrel"/>
</dbReference>
<protein>
    <recommendedName>
        <fullName evidence="2">Carbohydrate kinase PfkB domain-containing protein</fullName>
    </recommendedName>
</protein>
<gene>
    <name evidence="3" type="ORF">UU41_C0017G0016</name>
</gene>
<dbReference type="Pfam" id="PF00294">
    <property type="entry name" value="PfkB"/>
    <property type="match status" value="1"/>
</dbReference>
<dbReference type="InterPro" id="IPR005137">
    <property type="entry name" value="BtpA"/>
</dbReference>
<organism evidence="3 4">
    <name type="scientific">Candidatus Roizmanbacteria bacterium GW2011_GWA1_41_13</name>
    <dbReference type="NCBI Taxonomy" id="1618474"/>
    <lineage>
        <taxon>Bacteria</taxon>
        <taxon>Candidatus Roizmaniibacteriota</taxon>
    </lineage>
</organism>
<dbReference type="SUPFAM" id="SSF53613">
    <property type="entry name" value="Ribokinase-like"/>
    <property type="match status" value="1"/>
</dbReference>
<sequence length="520" mass="58040">MKNIILDCIKQKKTVIGAIHFSPSPGYKQFDSIQKALKRAQFDLDTLIDGGIDAVIFENNYDVPHKTYVKHETTAFMTYLISKLTFKRNIPFGISVLWNDYRAALSIAKVTGADFIRIPAFVDAVITSYGVVEPVAEKARVFRKLIDAENVSIFADVHVKHAEMVNKNKTLKQSILQATKQGADGIIITGKWTGNAPITEDLSLAQNATYLPIVVGSGADTDNINQLFQSADAAIVSTSFKSGERHKNKSNPNLKSFEQRMDRNTIAEFMKKVKDRQLESYISVYSTYATDEIANSKGKTISEQQGGPLFYIEQALANRNMPFRSFYGANAKIKIAVTPQGETGVILYKPKKNSFINVSQKNKKSRIAIVSTVLNEWNIEEVLKRHDKIIVDVQGYVRDPKNHGKKKIFHEMNNYANNIYCVKGTNEELSYLPKSFLTSQKKRVIIITKGNSGVELFVKGKKYQINVENIILSENTIGAGDYFLGMFAGNISRGNDEIQAAKSAVKATSDFLALNLERSS</sequence>
<dbReference type="SUPFAM" id="SSF51366">
    <property type="entry name" value="Ribulose-phoshate binding barrel"/>
    <property type="match status" value="1"/>
</dbReference>